<dbReference type="GO" id="GO:0006644">
    <property type="term" value="P:phospholipid metabolic process"/>
    <property type="evidence" value="ECO:0007669"/>
    <property type="project" value="InterPro"/>
</dbReference>
<dbReference type="Pfam" id="PF01569">
    <property type="entry name" value="PAP2"/>
    <property type="match status" value="1"/>
</dbReference>
<dbReference type="EMBL" id="CYGV01001500">
    <property type="protein sequence ID" value="CUA74851.1"/>
    <property type="molecule type" value="Genomic_DNA"/>
</dbReference>
<proteinExistence type="inferred from homology"/>
<evidence type="ECO:0000256" key="4">
    <source>
        <dbReference type="ARBA" id="ARBA00022989"/>
    </source>
</evidence>
<dbReference type="InterPro" id="IPR036938">
    <property type="entry name" value="PAP2/HPO_sf"/>
</dbReference>
<dbReference type="GO" id="GO:0046839">
    <property type="term" value="P:phospholipid dephosphorylation"/>
    <property type="evidence" value="ECO:0007669"/>
    <property type="project" value="TreeGrafter"/>
</dbReference>
<dbReference type="SMART" id="SM00014">
    <property type="entry name" value="acidPPc"/>
    <property type="match status" value="1"/>
</dbReference>
<reference evidence="9 10" key="1">
    <citation type="submission" date="2015-07" db="EMBL/GenBank/DDBJ databases">
        <authorList>
            <person name="Noorani M."/>
        </authorList>
    </citation>
    <scope>NUCLEOTIDE SEQUENCE [LARGE SCALE GENOMIC DNA]</scope>
    <source>
        <strain evidence="9">BBA 69670</strain>
    </source>
</reference>
<evidence type="ECO:0000256" key="7">
    <source>
        <dbReference type="SAM" id="Phobius"/>
    </source>
</evidence>
<protein>
    <submittedName>
        <fullName evidence="9">Phosphatidate phosphatase PPAPDC1B</fullName>
    </submittedName>
</protein>
<evidence type="ECO:0000256" key="3">
    <source>
        <dbReference type="ARBA" id="ARBA00022692"/>
    </source>
</evidence>
<comment type="subcellular location">
    <subcellularLocation>
        <location evidence="1">Membrane</location>
        <topology evidence="1">Multi-pass membrane protein</topology>
    </subcellularLocation>
</comment>
<evidence type="ECO:0000313" key="10">
    <source>
        <dbReference type="Proteomes" id="UP000044841"/>
    </source>
</evidence>
<evidence type="ECO:0000256" key="5">
    <source>
        <dbReference type="ARBA" id="ARBA00023136"/>
    </source>
</evidence>
<dbReference type="InterPro" id="IPR043216">
    <property type="entry name" value="PAP-like"/>
</dbReference>
<evidence type="ECO:0000256" key="6">
    <source>
        <dbReference type="SAM" id="MobiDB-lite"/>
    </source>
</evidence>
<feature type="domain" description="Phosphatidic acid phosphatase type 2/haloperoxidase" evidence="8">
    <location>
        <begin position="114"/>
        <end position="262"/>
    </location>
</feature>
<organism evidence="9 10">
    <name type="scientific">Rhizoctonia solani</name>
    <dbReference type="NCBI Taxonomy" id="456999"/>
    <lineage>
        <taxon>Eukaryota</taxon>
        <taxon>Fungi</taxon>
        <taxon>Dikarya</taxon>
        <taxon>Basidiomycota</taxon>
        <taxon>Agaricomycotina</taxon>
        <taxon>Agaricomycetes</taxon>
        <taxon>Cantharellales</taxon>
        <taxon>Ceratobasidiaceae</taxon>
        <taxon>Rhizoctonia</taxon>
    </lineage>
</organism>
<dbReference type="GO" id="GO:0008195">
    <property type="term" value="F:phosphatidate phosphatase activity"/>
    <property type="evidence" value="ECO:0007669"/>
    <property type="project" value="TreeGrafter"/>
</dbReference>
<sequence length="324" mass="36841">MFTIRRALRSLPIPKFGPRPLRDGYRRRPKSFESYLPDWVLTAALGLLIVLLNHVDGFRREFDLTDPSIAHRYKPDELVPGYALHLISFVAPLFIMWSINLAVVRSWWDAHSAALGISLGLAMTSVSTHLVKVTVGRPRPDLLHRCQPVPGATNHPPNEFFGLATWTVCTQSDHLILRDGWRSFWSGHASGSFAGLSFLSYYMAGKLHMFDEQGYTAKVWVALAPFLVALLVAISRTVDNRHHWQDVTVGAIVGMNLAYFAYRQYYPSLADKLSHEAYRARLSPFERDMPRDEPEEEEHRDEESAPLIENYSDRGTDSPHPTRS</sequence>
<gene>
    <name evidence="9" type="ORF">RSOLAG22IIIB_05748</name>
</gene>
<evidence type="ECO:0000256" key="1">
    <source>
        <dbReference type="ARBA" id="ARBA00004141"/>
    </source>
</evidence>
<feature type="transmembrane region" description="Helical" evidence="7">
    <location>
        <begin position="215"/>
        <end position="238"/>
    </location>
</feature>
<name>A0A0K6G8P2_9AGAM</name>
<evidence type="ECO:0000259" key="8">
    <source>
        <dbReference type="SMART" id="SM00014"/>
    </source>
</evidence>
<dbReference type="InterPro" id="IPR000326">
    <property type="entry name" value="PAP2/HPO"/>
</dbReference>
<dbReference type="PANTHER" id="PTHR10165:SF35">
    <property type="entry name" value="RE23632P"/>
    <property type="match status" value="1"/>
</dbReference>
<dbReference type="PANTHER" id="PTHR10165">
    <property type="entry name" value="LIPID PHOSPHATE PHOSPHATASE"/>
    <property type="match status" value="1"/>
</dbReference>
<dbReference type="Proteomes" id="UP000044841">
    <property type="component" value="Unassembled WGS sequence"/>
</dbReference>
<feature type="region of interest" description="Disordered" evidence="6">
    <location>
        <begin position="284"/>
        <end position="324"/>
    </location>
</feature>
<accession>A0A0K6G8P2</accession>
<feature type="transmembrane region" description="Helical" evidence="7">
    <location>
        <begin position="184"/>
        <end position="203"/>
    </location>
</feature>
<evidence type="ECO:0000256" key="2">
    <source>
        <dbReference type="ARBA" id="ARBA00008816"/>
    </source>
</evidence>
<feature type="transmembrane region" description="Helical" evidence="7">
    <location>
        <begin position="82"/>
        <end position="103"/>
    </location>
</feature>
<feature type="transmembrane region" description="Helical" evidence="7">
    <location>
        <begin position="35"/>
        <end position="55"/>
    </location>
</feature>
<keyword evidence="4 7" id="KW-1133">Transmembrane helix</keyword>
<dbReference type="SUPFAM" id="SSF48317">
    <property type="entry name" value="Acid phosphatase/Vanadium-dependent haloperoxidase"/>
    <property type="match status" value="1"/>
</dbReference>
<comment type="similarity">
    <text evidence="2">Belongs to the PA-phosphatase related phosphoesterase family.</text>
</comment>
<keyword evidence="3 7" id="KW-0812">Transmembrane</keyword>
<keyword evidence="5 7" id="KW-0472">Membrane</keyword>
<dbReference type="CDD" id="cd03390">
    <property type="entry name" value="PAP2_containing_1_like"/>
    <property type="match status" value="1"/>
</dbReference>
<evidence type="ECO:0000313" key="9">
    <source>
        <dbReference type="EMBL" id="CUA74851.1"/>
    </source>
</evidence>
<keyword evidence="10" id="KW-1185">Reference proteome</keyword>
<dbReference type="GO" id="GO:0016020">
    <property type="term" value="C:membrane"/>
    <property type="evidence" value="ECO:0007669"/>
    <property type="project" value="UniProtKB-SubCell"/>
</dbReference>
<dbReference type="AlphaFoldDB" id="A0A0K6G8P2"/>
<dbReference type="Gene3D" id="1.20.144.10">
    <property type="entry name" value="Phosphatidic acid phosphatase type 2/haloperoxidase"/>
    <property type="match status" value="1"/>
</dbReference>